<evidence type="ECO:0000256" key="2">
    <source>
        <dbReference type="SAM" id="SignalP"/>
    </source>
</evidence>
<proteinExistence type="predicted"/>
<protein>
    <submittedName>
        <fullName evidence="3">Uncharacterized protein</fullName>
    </submittedName>
</protein>
<keyword evidence="1" id="KW-1133">Transmembrane helix</keyword>
<dbReference type="EMBL" id="CP060028">
    <property type="protein sequence ID" value="QND81577.1"/>
    <property type="molecule type" value="Genomic_DNA"/>
</dbReference>
<evidence type="ECO:0000313" key="4">
    <source>
        <dbReference type="Proteomes" id="UP000515506"/>
    </source>
</evidence>
<organism evidence="3 4">
    <name type="scientific">Pseudoxanthomonas mexicana</name>
    <dbReference type="NCBI Taxonomy" id="128785"/>
    <lineage>
        <taxon>Bacteria</taxon>
        <taxon>Pseudomonadati</taxon>
        <taxon>Pseudomonadota</taxon>
        <taxon>Gammaproteobacteria</taxon>
        <taxon>Lysobacterales</taxon>
        <taxon>Lysobacteraceae</taxon>
        <taxon>Pseudoxanthomonas</taxon>
    </lineage>
</organism>
<keyword evidence="1" id="KW-0472">Membrane</keyword>
<keyword evidence="2" id="KW-0732">Signal</keyword>
<dbReference type="Proteomes" id="UP000515506">
    <property type="component" value="Chromosome"/>
</dbReference>
<name>A0ABX6RE90_PSEMX</name>
<sequence>MTRTHWMAFRLYRPALACLLLAFVSTWGHAAHSDPWSDVLRWMPYALSAVAMLLAAVASLRLMRWETRGALICNCGGLLGAERKGPLGRYRKCVACGRNHALRE</sequence>
<keyword evidence="1" id="KW-0812">Transmembrane</keyword>
<evidence type="ECO:0000313" key="3">
    <source>
        <dbReference type="EMBL" id="QND81577.1"/>
    </source>
</evidence>
<feature type="signal peptide" evidence="2">
    <location>
        <begin position="1"/>
        <end position="30"/>
    </location>
</feature>
<feature type="transmembrane region" description="Helical" evidence="1">
    <location>
        <begin position="40"/>
        <end position="60"/>
    </location>
</feature>
<feature type="chain" id="PRO_5047348662" evidence="2">
    <location>
        <begin position="31"/>
        <end position="104"/>
    </location>
</feature>
<gene>
    <name evidence="3" type="ORF">H4W19_07505</name>
</gene>
<reference evidence="3 4" key="1">
    <citation type="submission" date="2020-08" db="EMBL/GenBank/DDBJ databases">
        <title>Streptomycin resistant and MDR strain, P. mexicana.</title>
        <authorList>
            <person name="Ganesh-kumar S."/>
            <person name="Zhe T."/>
            <person name="Yu Z."/>
            <person name="Min Y."/>
        </authorList>
    </citation>
    <scope>NUCLEOTIDE SEQUENCE [LARGE SCALE GENOMIC DNA]</scope>
    <source>
        <strain evidence="3 4">GTZY</strain>
    </source>
</reference>
<evidence type="ECO:0000256" key="1">
    <source>
        <dbReference type="SAM" id="Phobius"/>
    </source>
</evidence>
<dbReference type="RefSeq" id="WP_185896646.1">
    <property type="nucleotide sequence ID" value="NZ_CP060028.1"/>
</dbReference>
<keyword evidence="4" id="KW-1185">Reference proteome</keyword>
<accession>A0ABX6RE90</accession>